<keyword evidence="3" id="KW-1185">Reference proteome</keyword>
<reference evidence="2" key="1">
    <citation type="journal article" date="2020" name="Stud. Mycol.">
        <title>101 Dothideomycetes genomes: a test case for predicting lifestyles and emergence of pathogens.</title>
        <authorList>
            <person name="Haridas S."/>
            <person name="Albert R."/>
            <person name="Binder M."/>
            <person name="Bloem J."/>
            <person name="Labutti K."/>
            <person name="Salamov A."/>
            <person name="Andreopoulos B."/>
            <person name="Baker S."/>
            <person name="Barry K."/>
            <person name="Bills G."/>
            <person name="Bluhm B."/>
            <person name="Cannon C."/>
            <person name="Castanera R."/>
            <person name="Culley D."/>
            <person name="Daum C."/>
            <person name="Ezra D."/>
            <person name="Gonzalez J."/>
            <person name="Henrissat B."/>
            <person name="Kuo A."/>
            <person name="Liang C."/>
            <person name="Lipzen A."/>
            <person name="Lutzoni F."/>
            <person name="Magnuson J."/>
            <person name="Mondo S."/>
            <person name="Nolan M."/>
            <person name="Ohm R."/>
            <person name="Pangilinan J."/>
            <person name="Park H.-J."/>
            <person name="Ramirez L."/>
            <person name="Alfaro M."/>
            <person name="Sun H."/>
            <person name="Tritt A."/>
            <person name="Yoshinaga Y."/>
            <person name="Zwiers L.-H."/>
            <person name="Turgeon B."/>
            <person name="Goodwin S."/>
            <person name="Spatafora J."/>
            <person name="Crous P."/>
            <person name="Grigoriev I."/>
        </authorList>
    </citation>
    <scope>NUCLEOTIDE SEQUENCE</scope>
    <source>
        <strain evidence="2">CBS 627.86</strain>
    </source>
</reference>
<proteinExistence type="predicted"/>
<organism evidence="2 3">
    <name type="scientific">Lophiotrema nucula</name>
    <dbReference type="NCBI Taxonomy" id="690887"/>
    <lineage>
        <taxon>Eukaryota</taxon>
        <taxon>Fungi</taxon>
        <taxon>Dikarya</taxon>
        <taxon>Ascomycota</taxon>
        <taxon>Pezizomycotina</taxon>
        <taxon>Dothideomycetes</taxon>
        <taxon>Pleosporomycetidae</taxon>
        <taxon>Pleosporales</taxon>
        <taxon>Lophiotremataceae</taxon>
        <taxon>Lophiotrema</taxon>
    </lineage>
</organism>
<name>A0A6A5YIW6_9PLEO</name>
<evidence type="ECO:0000313" key="2">
    <source>
        <dbReference type="EMBL" id="KAF2107189.1"/>
    </source>
</evidence>
<protein>
    <recommendedName>
        <fullName evidence="4">Alpha/Beta hydrolase protein</fullName>
    </recommendedName>
</protein>
<evidence type="ECO:0000256" key="1">
    <source>
        <dbReference type="SAM" id="SignalP"/>
    </source>
</evidence>
<keyword evidence="1" id="KW-0732">Signal</keyword>
<feature type="signal peptide" evidence="1">
    <location>
        <begin position="1"/>
        <end position="24"/>
    </location>
</feature>
<dbReference type="Proteomes" id="UP000799770">
    <property type="component" value="Unassembled WGS sequence"/>
</dbReference>
<dbReference type="AlphaFoldDB" id="A0A6A5YIW6"/>
<accession>A0A6A5YIW6</accession>
<sequence length="306" mass="35512">MIFPSLPFLSYFTLLLYFANNAWSLSVFSPSSGDTNAIFPRAIDPSAPVRYYSARELVLIWEACVDIQRLVGGNDIVFFVGNSGGYLAYCFDHPRMGPIPLSKSRSYYRLEPSERQSDPHGYGVIPDKDTDHMLEYYHNYLWPKFGGKAVDRIILVDHSSSGRSVDATRAILMDCIWQRYRQLERAPSQFYNDWDWSGKFLLYNFIGRRKQFSDGTFDVENPKRVPIFRQFTAGGNHEVDHLLADEGYHDRVQAEYYPRRFDRTTTDIWAADGGFPQAQRMRQQIRDYVRSRNNGQLLSPPRLNLI</sequence>
<gene>
    <name evidence="2" type="ORF">BDV96DRAFT_654037</name>
</gene>
<dbReference type="OrthoDB" id="3798869at2759"/>
<evidence type="ECO:0000313" key="3">
    <source>
        <dbReference type="Proteomes" id="UP000799770"/>
    </source>
</evidence>
<feature type="chain" id="PRO_5025418057" description="Alpha/Beta hydrolase protein" evidence="1">
    <location>
        <begin position="25"/>
        <end position="306"/>
    </location>
</feature>
<dbReference type="EMBL" id="ML977356">
    <property type="protein sequence ID" value="KAF2107189.1"/>
    <property type="molecule type" value="Genomic_DNA"/>
</dbReference>
<evidence type="ECO:0008006" key="4">
    <source>
        <dbReference type="Google" id="ProtNLM"/>
    </source>
</evidence>